<dbReference type="InterPro" id="IPR036259">
    <property type="entry name" value="MFS_trans_sf"/>
</dbReference>
<name>A0ABX2ZYQ6_9GAMM</name>
<gene>
    <name evidence="2" type="ORF">BGC07_00540</name>
</gene>
<reference evidence="2 3" key="1">
    <citation type="submission" date="2016-08" db="EMBL/GenBank/DDBJ databases">
        <title>Draft genome sequence of Candidatus Piscirickettsia litoralis, from seawater.</title>
        <authorList>
            <person name="Wan X."/>
            <person name="Lee A.J."/>
            <person name="Hou S."/>
            <person name="Donachie S.P."/>
        </authorList>
    </citation>
    <scope>NUCLEOTIDE SEQUENCE [LARGE SCALE GENOMIC DNA]</scope>
    <source>
        <strain evidence="2 3">Y2</strain>
    </source>
</reference>
<sequence length="153" mass="16532">MAVASAAVGNGAAGLYLLKSTKKTKIQKLIFLGMLISVIFIASGLVLISTGWIKYMILPLFLLTGIIATVVQITSSSYIFSHTQSAAIVMSTNFQSIQNTMMIFAPLCGVLIIKVMQPPLLLVFSGFSALCCYSFLLLIMYVIKRKASLKAVL</sequence>
<dbReference type="RefSeq" id="WP_069311551.1">
    <property type="nucleotide sequence ID" value="NZ_MDTU01000001.1"/>
</dbReference>
<evidence type="ECO:0000256" key="1">
    <source>
        <dbReference type="SAM" id="Phobius"/>
    </source>
</evidence>
<accession>A0ABX2ZYQ6</accession>
<feature type="transmembrane region" description="Helical" evidence="1">
    <location>
        <begin position="122"/>
        <end position="143"/>
    </location>
</feature>
<dbReference type="SUPFAM" id="SSF103473">
    <property type="entry name" value="MFS general substrate transporter"/>
    <property type="match status" value="1"/>
</dbReference>
<dbReference type="Proteomes" id="UP000094329">
    <property type="component" value="Unassembled WGS sequence"/>
</dbReference>
<feature type="transmembrane region" description="Helical" evidence="1">
    <location>
        <begin position="100"/>
        <end position="116"/>
    </location>
</feature>
<evidence type="ECO:0000313" key="3">
    <source>
        <dbReference type="Proteomes" id="UP000094329"/>
    </source>
</evidence>
<comment type="caution">
    <text evidence="2">The sequence shown here is derived from an EMBL/GenBank/DDBJ whole genome shotgun (WGS) entry which is preliminary data.</text>
</comment>
<feature type="transmembrane region" description="Helical" evidence="1">
    <location>
        <begin position="55"/>
        <end position="80"/>
    </location>
</feature>
<keyword evidence="1" id="KW-1133">Transmembrane helix</keyword>
<keyword evidence="3" id="KW-1185">Reference proteome</keyword>
<keyword evidence="1" id="KW-0472">Membrane</keyword>
<feature type="transmembrane region" description="Helical" evidence="1">
    <location>
        <begin position="29"/>
        <end position="49"/>
    </location>
</feature>
<keyword evidence="1" id="KW-0812">Transmembrane</keyword>
<organism evidence="2 3">
    <name type="scientific">Piscirickettsia litoralis</name>
    <dbReference type="NCBI Taxonomy" id="1891921"/>
    <lineage>
        <taxon>Bacteria</taxon>
        <taxon>Pseudomonadati</taxon>
        <taxon>Pseudomonadota</taxon>
        <taxon>Gammaproteobacteria</taxon>
        <taxon>Thiotrichales</taxon>
        <taxon>Piscirickettsiaceae</taxon>
        <taxon>Piscirickettsia</taxon>
    </lineage>
</organism>
<proteinExistence type="predicted"/>
<protein>
    <recommendedName>
        <fullName evidence="4">Major facilitator superfamily (MFS) profile domain-containing protein</fullName>
    </recommendedName>
</protein>
<dbReference type="EMBL" id="MDTU01000001">
    <property type="protein sequence ID" value="ODN41749.1"/>
    <property type="molecule type" value="Genomic_DNA"/>
</dbReference>
<evidence type="ECO:0008006" key="4">
    <source>
        <dbReference type="Google" id="ProtNLM"/>
    </source>
</evidence>
<evidence type="ECO:0000313" key="2">
    <source>
        <dbReference type="EMBL" id="ODN41749.1"/>
    </source>
</evidence>